<protein>
    <recommendedName>
        <fullName evidence="2">MalT-like TPR region domain-containing protein</fullName>
    </recommendedName>
</protein>
<dbReference type="SUPFAM" id="SSF48452">
    <property type="entry name" value="TPR-like"/>
    <property type="match status" value="4"/>
</dbReference>
<evidence type="ECO:0008006" key="2">
    <source>
        <dbReference type="Google" id="ProtNLM"/>
    </source>
</evidence>
<evidence type="ECO:0000313" key="1">
    <source>
        <dbReference type="EMBL" id="CAD9089700.1"/>
    </source>
</evidence>
<dbReference type="PANTHER" id="PTHR10098">
    <property type="entry name" value="RAPSYN-RELATED"/>
    <property type="match status" value="1"/>
</dbReference>
<dbReference type="InterPro" id="IPR011990">
    <property type="entry name" value="TPR-like_helical_dom_sf"/>
</dbReference>
<dbReference type="AlphaFoldDB" id="A0A7S1KZI4"/>
<dbReference type="EMBL" id="HBGE01003598">
    <property type="protein sequence ID" value="CAD9089700.1"/>
    <property type="molecule type" value="Transcribed_RNA"/>
</dbReference>
<sequence length="764" mass="81432">MASSAASQELVFKPASSTLSGLADGLQEDYQIIVDDAKTPEDVRQAAKTLIEAEECFFNEDAAGALSKAQDALEVYRKMSNADGVATAARLLVLLAGYRGQVEETIMFAEKERDQAKAAGSSKGEAKMMLALAEASLGLEDHDAKEVMKMATAAKEIFRSTGDVLMEGRAALAILDMHIRQGGEQKEKGQSMWKTSMEAQELFTQIGNRRGIALSFHGLSGSHAFRGSFDNATRAAKEALNLFKTMELKRLEALELETLASFHMCQAEPEQALPFAERALKAARAAGSATNSAWEVEATANVIEAHLARGAPASAKKTAEQALERFQAAGSQQGEASVLHMFARVFSSRDDHTRALTFADEAATVFGKIGNKKGAAGSLRLAAQIQISRGENDQAIASAQKAVKLAKQLPDSEDHALALRTLMQACLAQGDIEEATRTASEESALHRDAGSKQKEALSMLSTCSIHSATGDFDKAVATAADAQQLIHKIGDAKVEAKAWQTIAEAQMAAEKHSAALWALDRAKKLYAEVGDKKQAVTSRLLIAQANFQQAVQNDQKGGAEADTQKMVETALSEASDALELARAQGDMQQVAAALMVLAKAQTAGMLFPEALKSAGEAAEVSRKSGDDWGEGSAHSLCAHVHMLCERPGRAGRAASQAMLLFQKCRDFQAEAWAAGVFDRIAEQRRSSPPAVFLAGTTMKKSAGIPKVGLGLGLPAQMLFEDEELEFDAPLMQAGPCAGLRPKLSAALAKKLMEQRAAAPPLFSK</sequence>
<proteinExistence type="predicted"/>
<dbReference type="SMART" id="SM00028">
    <property type="entry name" value="TPR"/>
    <property type="match status" value="6"/>
</dbReference>
<accession>A0A7S1KZI4</accession>
<reference evidence="1" key="1">
    <citation type="submission" date="2021-01" db="EMBL/GenBank/DDBJ databases">
        <authorList>
            <person name="Corre E."/>
            <person name="Pelletier E."/>
            <person name="Niang G."/>
            <person name="Scheremetjew M."/>
            <person name="Finn R."/>
            <person name="Kale V."/>
            <person name="Holt S."/>
            <person name="Cochrane G."/>
            <person name="Meng A."/>
            <person name="Brown T."/>
            <person name="Cohen L."/>
        </authorList>
    </citation>
    <scope>NUCLEOTIDE SEQUENCE</scope>
    <source>
        <strain evidence="1">OF101</strain>
    </source>
</reference>
<dbReference type="InterPro" id="IPR019734">
    <property type="entry name" value="TPR_rpt"/>
</dbReference>
<name>A0A7S1KZI4_ALECA</name>
<organism evidence="1">
    <name type="scientific">Alexandrium catenella</name>
    <name type="common">Red tide dinoflagellate</name>
    <name type="synonym">Gonyaulax catenella</name>
    <dbReference type="NCBI Taxonomy" id="2925"/>
    <lineage>
        <taxon>Eukaryota</taxon>
        <taxon>Sar</taxon>
        <taxon>Alveolata</taxon>
        <taxon>Dinophyceae</taxon>
        <taxon>Gonyaulacales</taxon>
        <taxon>Pyrocystaceae</taxon>
        <taxon>Alexandrium</taxon>
    </lineage>
</organism>
<dbReference type="Gene3D" id="1.25.40.10">
    <property type="entry name" value="Tetratricopeptide repeat domain"/>
    <property type="match status" value="4"/>
</dbReference>
<gene>
    <name evidence="1" type="ORF">ACAT0790_LOCUS2157</name>
</gene>